<dbReference type="AlphaFoldDB" id="A0AAD8GFV6"/>
<accession>A0AAD8GFV6</accession>
<sequence length="93" mass="10821">MCIAAAIQTYWYNVTRKIKEADIWDSRLKKAKRRKLKHDKCLRRLKNLELAEISTENKDNAIAAFKTLPLDLTVSSEESGEENDPFNDNRILI</sequence>
<gene>
    <name evidence="1" type="ORF">AOXY_G3664</name>
</gene>
<dbReference type="Proteomes" id="UP001230051">
    <property type="component" value="Unassembled WGS sequence"/>
</dbReference>
<keyword evidence="2" id="KW-1185">Reference proteome</keyword>
<protein>
    <submittedName>
        <fullName evidence="1">Uncharacterized protein</fullName>
    </submittedName>
</protein>
<evidence type="ECO:0000313" key="1">
    <source>
        <dbReference type="EMBL" id="KAK1173527.1"/>
    </source>
</evidence>
<dbReference type="EMBL" id="JAGXEW010000003">
    <property type="protein sequence ID" value="KAK1173527.1"/>
    <property type="molecule type" value="Genomic_DNA"/>
</dbReference>
<name>A0AAD8GFV6_ACIOX</name>
<reference evidence="1" key="1">
    <citation type="submission" date="2022-02" db="EMBL/GenBank/DDBJ databases">
        <title>Atlantic sturgeon de novo genome assembly.</title>
        <authorList>
            <person name="Stock M."/>
            <person name="Klopp C."/>
            <person name="Guiguen Y."/>
            <person name="Cabau C."/>
            <person name="Parinello H."/>
            <person name="Santidrian Yebra-Pimentel E."/>
            <person name="Kuhl H."/>
            <person name="Dirks R.P."/>
            <person name="Guessner J."/>
            <person name="Wuertz S."/>
            <person name="Du K."/>
            <person name="Schartl M."/>
        </authorList>
    </citation>
    <scope>NUCLEOTIDE SEQUENCE</scope>
    <source>
        <strain evidence="1">STURGEONOMICS-FGT-2020</strain>
        <tissue evidence="1">Whole blood</tissue>
    </source>
</reference>
<organism evidence="1 2">
    <name type="scientific">Acipenser oxyrinchus oxyrinchus</name>
    <dbReference type="NCBI Taxonomy" id="40147"/>
    <lineage>
        <taxon>Eukaryota</taxon>
        <taxon>Metazoa</taxon>
        <taxon>Chordata</taxon>
        <taxon>Craniata</taxon>
        <taxon>Vertebrata</taxon>
        <taxon>Euteleostomi</taxon>
        <taxon>Actinopterygii</taxon>
        <taxon>Chondrostei</taxon>
        <taxon>Acipenseriformes</taxon>
        <taxon>Acipenseridae</taxon>
        <taxon>Acipenser</taxon>
    </lineage>
</organism>
<evidence type="ECO:0000313" key="2">
    <source>
        <dbReference type="Proteomes" id="UP001230051"/>
    </source>
</evidence>
<proteinExistence type="predicted"/>
<comment type="caution">
    <text evidence="1">The sequence shown here is derived from an EMBL/GenBank/DDBJ whole genome shotgun (WGS) entry which is preliminary data.</text>
</comment>